<protein>
    <submittedName>
        <fullName evidence="4">NADP-dependent oxidoreductase domain-containing protein</fullName>
    </submittedName>
</protein>
<dbReference type="Proteomes" id="UP001172155">
    <property type="component" value="Unassembled WGS sequence"/>
</dbReference>
<dbReference type="SUPFAM" id="SSF51430">
    <property type="entry name" value="NAD(P)-linked oxidoreductase"/>
    <property type="match status" value="1"/>
</dbReference>
<dbReference type="PRINTS" id="PR00069">
    <property type="entry name" value="ALDKETRDTASE"/>
</dbReference>
<proteinExistence type="predicted"/>
<dbReference type="EMBL" id="JAUKUD010000004">
    <property type="protein sequence ID" value="KAK0745480.1"/>
    <property type="molecule type" value="Genomic_DNA"/>
</dbReference>
<dbReference type="CDD" id="cd19071">
    <property type="entry name" value="AKR_AKR1-5-like"/>
    <property type="match status" value="1"/>
</dbReference>
<dbReference type="AlphaFoldDB" id="A0AA40ETW5"/>
<keyword evidence="5" id="KW-1185">Reference proteome</keyword>
<dbReference type="PROSITE" id="PS00062">
    <property type="entry name" value="ALDOKETO_REDUCTASE_2"/>
    <property type="match status" value="1"/>
</dbReference>
<gene>
    <name evidence="4" type="ORF">B0T18DRAFT_409532</name>
</gene>
<evidence type="ECO:0000259" key="3">
    <source>
        <dbReference type="Pfam" id="PF00248"/>
    </source>
</evidence>
<evidence type="ECO:0000313" key="5">
    <source>
        <dbReference type="Proteomes" id="UP001172155"/>
    </source>
</evidence>
<reference evidence="4" key="1">
    <citation type="submission" date="2023-06" db="EMBL/GenBank/DDBJ databases">
        <title>Genome-scale phylogeny and comparative genomics of the fungal order Sordariales.</title>
        <authorList>
            <consortium name="Lawrence Berkeley National Laboratory"/>
            <person name="Hensen N."/>
            <person name="Bonometti L."/>
            <person name="Westerberg I."/>
            <person name="Brannstrom I.O."/>
            <person name="Guillou S."/>
            <person name="Cros-Aarteil S."/>
            <person name="Calhoun S."/>
            <person name="Haridas S."/>
            <person name="Kuo A."/>
            <person name="Mondo S."/>
            <person name="Pangilinan J."/>
            <person name="Riley R."/>
            <person name="LaButti K."/>
            <person name="Andreopoulos B."/>
            <person name="Lipzen A."/>
            <person name="Chen C."/>
            <person name="Yanf M."/>
            <person name="Daum C."/>
            <person name="Ng V."/>
            <person name="Clum A."/>
            <person name="Steindorff A."/>
            <person name="Ohm R."/>
            <person name="Martin F."/>
            <person name="Silar P."/>
            <person name="Natvig D."/>
            <person name="Lalanne C."/>
            <person name="Gautier V."/>
            <person name="Ament-velasquez S.L."/>
            <person name="Kruys A."/>
            <person name="Hutchinson M.I."/>
            <person name="Powell A.J."/>
            <person name="Barry K."/>
            <person name="Miller A.N."/>
            <person name="Grigoriev I.V."/>
            <person name="Debuchy R."/>
            <person name="Gladieux P."/>
            <person name="Thoren M.H."/>
            <person name="Johannesson H."/>
        </authorList>
    </citation>
    <scope>NUCLEOTIDE SEQUENCE</scope>
    <source>
        <strain evidence="4">SMH3187-1</strain>
    </source>
</reference>
<evidence type="ECO:0000256" key="2">
    <source>
        <dbReference type="SAM" id="MobiDB-lite"/>
    </source>
</evidence>
<dbReference type="InterPro" id="IPR036812">
    <property type="entry name" value="NAD(P)_OxRdtase_dom_sf"/>
</dbReference>
<accession>A0AA40ETW5</accession>
<evidence type="ECO:0000256" key="1">
    <source>
        <dbReference type="ARBA" id="ARBA00023002"/>
    </source>
</evidence>
<dbReference type="Pfam" id="PF00248">
    <property type="entry name" value="Aldo_ket_red"/>
    <property type="match status" value="1"/>
</dbReference>
<dbReference type="InterPro" id="IPR018170">
    <property type="entry name" value="Aldo/ket_reductase_CS"/>
</dbReference>
<dbReference type="PANTHER" id="PTHR11732">
    <property type="entry name" value="ALDO/KETO REDUCTASE"/>
    <property type="match status" value="1"/>
</dbReference>
<feature type="domain" description="NADP-dependent oxidoreductase" evidence="3">
    <location>
        <begin position="32"/>
        <end position="187"/>
    </location>
</feature>
<dbReference type="GO" id="GO:0016491">
    <property type="term" value="F:oxidoreductase activity"/>
    <property type="evidence" value="ECO:0007669"/>
    <property type="project" value="UniProtKB-KW"/>
</dbReference>
<keyword evidence="1" id="KW-0560">Oxidoreductase</keyword>
<organism evidence="4 5">
    <name type="scientific">Schizothecium vesticola</name>
    <dbReference type="NCBI Taxonomy" id="314040"/>
    <lineage>
        <taxon>Eukaryota</taxon>
        <taxon>Fungi</taxon>
        <taxon>Dikarya</taxon>
        <taxon>Ascomycota</taxon>
        <taxon>Pezizomycotina</taxon>
        <taxon>Sordariomycetes</taxon>
        <taxon>Sordariomycetidae</taxon>
        <taxon>Sordariales</taxon>
        <taxon>Schizotheciaceae</taxon>
        <taxon>Schizothecium</taxon>
    </lineage>
</organism>
<sequence length="224" mass="25039">MHFPHAYKAGENNQTVRHPSGNGKPLIDYDLSRRYPDTWQAMEKLVDSGKARSIGLSNFNILKTKRILKVARTIPAVNQVEIHLYLPQHELHKFSIKHGILLMAHQPLGGRPVPAVRGHPDQPFPTSDSTVVQAAENASMTPAQVCLAWAVQRGIPVVPKSVQRQHMEQNLAIKRLSDKLFEEVDALETKRGGPTRFLDPGKHLGFDIFDEDEDQPVGNGAPWD</sequence>
<dbReference type="InterPro" id="IPR023210">
    <property type="entry name" value="NADP_OxRdtase_dom"/>
</dbReference>
<evidence type="ECO:0000313" key="4">
    <source>
        <dbReference type="EMBL" id="KAK0745480.1"/>
    </source>
</evidence>
<comment type="caution">
    <text evidence="4">The sequence shown here is derived from an EMBL/GenBank/DDBJ whole genome shotgun (WGS) entry which is preliminary data.</text>
</comment>
<dbReference type="Gene3D" id="3.20.20.100">
    <property type="entry name" value="NADP-dependent oxidoreductase domain"/>
    <property type="match status" value="1"/>
</dbReference>
<dbReference type="InterPro" id="IPR020471">
    <property type="entry name" value="AKR"/>
</dbReference>
<name>A0AA40ETW5_9PEZI</name>
<feature type="region of interest" description="Disordered" evidence="2">
    <location>
        <begin position="1"/>
        <end position="23"/>
    </location>
</feature>